<evidence type="ECO:0000313" key="1">
    <source>
        <dbReference type="EMBL" id="KAJ9114565.1"/>
    </source>
</evidence>
<evidence type="ECO:0000313" key="2">
    <source>
        <dbReference type="Proteomes" id="UP001230649"/>
    </source>
</evidence>
<accession>A0ACC2WS05</accession>
<reference evidence="1" key="1">
    <citation type="submission" date="2023-04" db="EMBL/GenBank/DDBJ databases">
        <title>Draft Genome sequencing of Naganishia species isolated from polar environments using Oxford Nanopore Technology.</title>
        <authorList>
            <person name="Leo P."/>
            <person name="Venkateswaran K."/>
        </authorList>
    </citation>
    <scope>NUCLEOTIDE SEQUENCE</scope>
    <source>
        <strain evidence="1">MNA-CCFEE 5262</strain>
    </source>
</reference>
<dbReference type="Proteomes" id="UP001230649">
    <property type="component" value="Unassembled WGS sequence"/>
</dbReference>
<organism evidence="1 2">
    <name type="scientific">Naganishia adeliensis</name>
    <dbReference type="NCBI Taxonomy" id="92952"/>
    <lineage>
        <taxon>Eukaryota</taxon>
        <taxon>Fungi</taxon>
        <taxon>Dikarya</taxon>
        <taxon>Basidiomycota</taxon>
        <taxon>Agaricomycotina</taxon>
        <taxon>Tremellomycetes</taxon>
        <taxon>Filobasidiales</taxon>
        <taxon>Filobasidiaceae</taxon>
        <taxon>Naganishia</taxon>
    </lineage>
</organism>
<comment type="caution">
    <text evidence="1">The sequence shown here is derived from an EMBL/GenBank/DDBJ whole genome shotgun (WGS) entry which is preliminary data.</text>
</comment>
<keyword evidence="2" id="KW-1185">Reference proteome</keyword>
<sequence length="434" mass="48773">MLDDADKNIELALPGTARTVNLALTRKSSATHDTFSSSGKHKRRLRFGLGGLVGIIVVGLYVYYSHLSVRSLRTAHSAQENESDGHYAEDGSFLAELGPAAENAYNLGVTDSEQKKLERSIDMYFPANPRQPPTPNVQPKSIMDYKFIHQTDKKQDGGAMSRTWRDMNSADGWKYVFYDDERANTWISRQLRGSEVAWAWHALRRGVLKADFFRYLVVLVQGGLTLPLRPISEWGSIDARLYDTFSTDGRAWWRHVPADPSVVVGVDVDVHEYVNWNKIAGICQWTLGGGPNHPIFIDAIRRVVNATRYIEGYISDIPRKIEELEETTPPNWRKEIKQLQASAESGIGVLSVMEHTGPGIWTDAVLAYLKARYNVTWHELRGLQRPLRIGEVLILPITGFSPGGEPDFGAKSKHDPQAAVYHDFRGSWKIKGSE</sequence>
<dbReference type="EMBL" id="JASBWS010000008">
    <property type="protein sequence ID" value="KAJ9114565.1"/>
    <property type="molecule type" value="Genomic_DNA"/>
</dbReference>
<proteinExistence type="predicted"/>
<name>A0ACC2WS05_9TREE</name>
<gene>
    <name evidence="1" type="ORF">QFC20_001439</name>
</gene>
<protein>
    <submittedName>
        <fullName evidence="1">Uncharacterized protein</fullName>
    </submittedName>
</protein>